<evidence type="ECO:0000256" key="1">
    <source>
        <dbReference type="SAM" id="Coils"/>
    </source>
</evidence>
<dbReference type="Proteomes" id="UP001470230">
    <property type="component" value="Unassembled WGS sequence"/>
</dbReference>
<evidence type="ECO:0000313" key="3">
    <source>
        <dbReference type="Proteomes" id="UP001470230"/>
    </source>
</evidence>
<keyword evidence="3" id="KW-1185">Reference proteome</keyword>
<dbReference type="EMBL" id="JAPFFF010000009">
    <property type="protein sequence ID" value="KAK8882636.1"/>
    <property type="molecule type" value="Genomic_DNA"/>
</dbReference>
<feature type="coiled-coil region" evidence="1">
    <location>
        <begin position="235"/>
        <end position="262"/>
    </location>
</feature>
<protein>
    <recommendedName>
        <fullName evidence="4">DUF3447 domain-containing protein</fullName>
    </recommendedName>
</protein>
<dbReference type="SUPFAM" id="SSF48403">
    <property type="entry name" value="Ankyrin repeat"/>
    <property type="match status" value="1"/>
</dbReference>
<organism evidence="2 3">
    <name type="scientific">Tritrichomonas musculus</name>
    <dbReference type="NCBI Taxonomy" id="1915356"/>
    <lineage>
        <taxon>Eukaryota</taxon>
        <taxon>Metamonada</taxon>
        <taxon>Parabasalia</taxon>
        <taxon>Tritrichomonadida</taxon>
        <taxon>Tritrichomonadidae</taxon>
        <taxon>Tritrichomonas</taxon>
    </lineage>
</organism>
<evidence type="ECO:0000313" key="2">
    <source>
        <dbReference type="EMBL" id="KAK8882636.1"/>
    </source>
</evidence>
<dbReference type="InterPro" id="IPR036770">
    <property type="entry name" value="Ankyrin_rpt-contain_sf"/>
</dbReference>
<name>A0ABR2JW33_9EUKA</name>
<feature type="coiled-coil region" evidence="1">
    <location>
        <begin position="333"/>
        <end position="370"/>
    </location>
</feature>
<proteinExistence type="predicted"/>
<accession>A0ABR2JW33</accession>
<sequence>MKKIPISSRIMTSIFETNSFLLENCPTLLEYSAFYGSVQIFRYLINKGAKFTPSLLNFSIHGQNHEIIEKTMNNQNNTFKSYISCLIESIKCHCCGLTQFIFDSYLKKSIENIKAFDESFNKHCLKYYNYACLRKMLNHSFVNLIKKHQEQNDSYIDVSNDTIEQENSLNERFILYNFIENLFNIVKILQEKVNVQSDIITSVTEENVCLKNQNKCLRLQNSILKKRIKKAVNQNNLLIGKLAKKNSKINELKNQLKNLAKEEYYSNDDVEFGPENLTTSIIFEIIKKSKINVYCRRYSKTLKDICFMLYINSNVTYNLLRKFLPLPNPDNLRKEYKDTVKNKEENLLNQNQIKYLLEELRNEMAKDENEPIVAAIAFDAATIDPRDQGSNGLFVFNFQPLDGSKRTRIVNVETRDNGKADDGILERAREIQKIGEELNIIIRFVASDSDSKTNKLHTNFKNYLDKFQGSSFDQLIIYIDSYTEMIPISDWLHLCKNLRSRFISQKIILFKGSQIIDPEIICQKLQLNPKVLYATGRESMRDDIALKLLNFENLKKLANFEEYSCLVFFLPFVLFTDVLQSACLSVNSRKQLCFVSYDIITLLYNESKNIQNVRSKNSQKVGYLRNSMRQRTQNTIIGFSYALEYYGSTIMTSRLGTHIVEFIFGHMRNGCNGYDILEKCVYQLAKSEITKEILERYHKDETPIAGRAHVGGSCFSPQWNIDIDENIDIDKVSKECVLLIHGKLIYNNSNIHKLINFLSENAPKVPEISGSISCAKIQARQVHYSKKH</sequence>
<evidence type="ECO:0008006" key="4">
    <source>
        <dbReference type="Google" id="ProtNLM"/>
    </source>
</evidence>
<reference evidence="2 3" key="1">
    <citation type="submission" date="2024-04" db="EMBL/GenBank/DDBJ databases">
        <title>Tritrichomonas musculus Genome.</title>
        <authorList>
            <person name="Alves-Ferreira E."/>
            <person name="Grigg M."/>
            <person name="Lorenzi H."/>
            <person name="Galac M."/>
        </authorList>
    </citation>
    <scope>NUCLEOTIDE SEQUENCE [LARGE SCALE GENOMIC DNA]</scope>
    <source>
        <strain evidence="2 3">EAF2021</strain>
    </source>
</reference>
<gene>
    <name evidence="2" type="ORF">M9Y10_045278</name>
</gene>
<keyword evidence="1" id="KW-0175">Coiled coil</keyword>
<comment type="caution">
    <text evidence="2">The sequence shown here is derived from an EMBL/GenBank/DDBJ whole genome shotgun (WGS) entry which is preliminary data.</text>
</comment>